<evidence type="ECO:0000313" key="3">
    <source>
        <dbReference type="Proteomes" id="UP000326396"/>
    </source>
</evidence>
<name>A0A5N6PC87_9ASTR</name>
<dbReference type="AlphaFoldDB" id="A0A5N6PC87"/>
<protein>
    <submittedName>
        <fullName evidence="2">Uncharacterized protein</fullName>
    </submittedName>
</protein>
<gene>
    <name evidence="2" type="ORF">E3N88_10403</name>
</gene>
<keyword evidence="3" id="KW-1185">Reference proteome</keyword>
<accession>A0A5N6PC87</accession>
<proteinExistence type="predicted"/>
<organism evidence="2 3">
    <name type="scientific">Mikania micrantha</name>
    <name type="common">bitter vine</name>
    <dbReference type="NCBI Taxonomy" id="192012"/>
    <lineage>
        <taxon>Eukaryota</taxon>
        <taxon>Viridiplantae</taxon>
        <taxon>Streptophyta</taxon>
        <taxon>Embryophyta</taxon>
        <taxon>Tracheophyta</taxon>
        <taxon>Spermatophyta</taxon>
        <taxon>Magnoliopsida</taxon>
        <taxon>eudicotyledons</taxon>
        <taxon>Gunneridae</taxon>
        <taxon>Pentapetalae</taxon>
        <taxon>asterids</taxon>
        <taxon>campanulids</taxon>
        <taxon>Asterales</taxon>
        <taxon>Asteraceae</taxon>
        <taxon>Asteroideae</taxon>
        <taxon>Heliantheae alliance</taxon>
        <taxon>Eupatorieae</taxon>
        <taxon>Mikania</taxon>
    </lineage>
</organism>
<comment type="caution">
    <text evidence="2">The sequence shown here is derived from an EMBL/GenBank/DDBJ whole genome shotgun (WGS) entry which is preliminary data.</text>
</comment>
<evidence type="ECO:0000313" key="2">
    <source>
        <dbReference type="EMBL" id="KAD6119132.1"/>
    </source>
</evidence>
<evidence type="ECO:0000256" key="1">
    <source>
        <dbReference type="SAM" id="MobiDB-lite"/>
    </source>
</evidence>
<dbReference type="Proteomes" id="UP000326396">
    <property type="component" value="Linkage Group LG13"/>
</dbReference>
<sequence>MKLIKQVGCGVHACLMFYDSMGIPRGVRKEAFTYICENHKRIWSRCKLGTTAKCDYITKNISEAFNSWIGELRYQPNLGEYEICRSGENRDEVKCMGKLWEVLLDERKCSCWVWQVKAYALEVAPMLAKNRWVHIDTGEKIYPSTIKRPPRRPRNNRILSHDEPKKDTNVHVVVSTDTMQEHARIHHLKILLNLKH</sequence>
<reference evidence="2 3" key="1">
    <citation type="submission" date="2019-05" db="EMBL/GenBank/DDBJ databases">
        <title>Mikania micrantha, genome provides insights into the molecular mechanism of rapid growth.</title>
        <authorList>
            <person name="Liu B."/>
        </authorList>
    </citation>
    <scope>NUCLEOTIDE SEQUENCE [LARGE SCALE GENOMIC DNA]</scope>
    <source>
        <strain evidence="2">NLD-2019</strain>
        <tissue evidence="2">Leaf</tissue>
    </source>
</reference>
<dbReference type="EMBL" id="SZYD01000005">
    <property type="protein sequence ID" value="KAD6119132.1"/>
    <property type="molecule type" value="Genomic_DNA"/>
</dbReference>
<feature type="region of interest" description="Disordered" evidence="1">
    <location>
        <begin position="144"/>
        <end position="163"/>
    </location>
</feature>
<dbReference type="OrthoDB" id="1302282at2759"/>